<keyword evidence="4" id="KW-1185">Reference proteome</keyword>
<protein>
    <recommendedName>
        <fullName evidence="5">Exo-alpha-sialidase</fullName>
    </recommendedName>
</protein>
<dbReference type="EMBL" id="QZEY01000015">
    <property type="protein sequence ID" value="RJL24416.1"/>
    <property type="molecule type" value="Genomic_DNA"/>
</dbReference>
<evidence type="ECO:0000313" key="3">
    <source>
        <dbReference type="EMBL" id="RJL24416.1"/>
    </source>
</evidence>
<dbReference type="Gene3D" id="2.130.10.10">
    <property type="entry name" value="YVTN repeat-like/Quinoprotein amine dehydrogenase"/>
    <property type="match status" value="1"/>
</dbReference>
<dbReference type="InterPro" id="IPR015943">
    <property type="entry name" value="WD40/YVTN_repeat-like_dom_sf"/>
</dbReference>
<feature type="region of interest" description="Disordered" evidence="1">
    <location>
        <begin position="44"/>
        <end position="64"/>
    </location>
</feature>
<evidence type="ECO:0000256" key="2">
    <source>
        <dbReference type="SAM" id="SignalP"/>
    </source>
</evidence>
<evidence type="ECO:0000256" key="1">
    <source>
        <dbReference type="SAM" id="MobiDB-lite"/>
    </source>
</evidence>
<reference evidence="3 4" key="1">
    <citation type="submission" date="2018-09" db="EMBL/GenBank/DDBJ databases">
        <title>YIM 75507 draft genome.</title>
        <authorList>
            <person name="Tang S."/>
            <person name="Feng Y."/>
        </authorList>
    </citation>
    <scope>NUCLEOTIDE SEQUENCE [LARGE SCALE GENOMIC DNA]</scope>
    <source>
        <strain evidence="3 4">YIM 75507</strain>
    </source>
</reference>
<evidence type="ECO:0000313" key="4">
    <source>
        <dbReference type="Proteomes" id="UP000265768"/>
    </source>
</evidence>
<proteinExistence type="predicted"/>
<dbReference type="Proteomes" id="UP000265768">
    <property type="component" value="Unassembled WGS sequence"/>
</dbReference>
<name>A0A3A4A686_9ACTN</name>
<keyword evidence="2" id="KW-0732">Signal</keyword>
<comment type="caution">
    <text evidence="3">The sequence shown here is derived from an EMBL/GenBank/DDBJ whole genome shotgun (WGS) entry which is preliminary data.</text>
</comment>
<feature type="chain" id="PRO_5039201046" description="Exo-alpha-sialidase" evidence="2">
    <location>
        <begin position="26"/>
        <end position="390"/>
    </location>
</feature>
<dbReference type="OrthoDB" id="9764804at2"/>
<dbReference type="RefSeq" id="WP_119929792.1">
    <property type="nucleotide sequence ID" value="NZ_QZEY01000015.1"/>
</dbReference>
<dbReference type="PROSITE" id="PS51257">
    <property type="entry name" value="PROKAR_LIPOPROTEIN"/>
    <property type="match status" value="1"/>
</dbReference>
<accession>A0A3A4A686</accession>
<organism evidence="3 4">
    <name type="scientific">Bailinhaonella thermotolerans</name>
    <dbReference type="NCBI Taxonomy" id="1070861"/>
    <lineage>
        <taxon>Bacteria</taxon>
        <taxon>Bacillati</taxon>
        <taxon>Actinomycetota</taxon>
        <taxon>Actinomycetes</taxon>
        <taxon>Streptosporangiales</taxon>
        <taxon>Streptosporangiaceae</taxon>
        <taxon>Bailinhaonella</taxon>
    </lineage>
</organism>
<dbReference type="AlphaFoldDB" id="A0A3A4A686"/>
<evidence type="ECO:0008006" key="5">
    <source>
        <dbReference type="Google" id="ProtNLM"/>
    </source>
</evidence>
<feature type="signal peptide" evidence="2">
    <location>
        <begin position="1"/>
        <end position="25"/>
    </location>
</feature>
<gene>
    <name evidence="3" type="ORF">D5H75_29195</name>
</gene>
<dbReference type="SUPFAM" id="SSF110296">
    <property type="entry name" value="Oligoxyloglucan reducing end-specific cellobiohydrolase"/>
    <property type="match status" value="1"/>
</dbReference>
<sequence>MRMRAAVLAAAGVVAVACGAGCAPAGGPASAPVSAGTAIASGTAHAPGTPGTSAPAGAGASPAADGAGRERAVYAIDFADARHGYALRSSCTGGERYRCDTDVIATEDGGRTWARRASPVGEVRAPDGLSAGLHVLGRDRVVVEDRGRRWFSADGARRWKDADRPGARPVDAVPGGGVLTAVCGDQGCGRPLVLLPESGARAPLASLPALTDWRVSQGVPAADGTWWAAGRRPGSREWSLAGSRDSGRTWSVRPLPGLTGNVFGVSVSAGPSATYAVVRGELPGEQVKNGLLAIYRSADGGRTWERTWRHRPGVAPLSSLGAGIAAADGRLMIAGEDRRVHTSRDGGRSFTASGPADVAGWVSWTRAGYLNQDGDRLRLSADGLTWRDIA</sequence>